<evidence type="ECO:0000256" key="1">
    <source>
        <dbReference type="SAM" id="MobiDB-lite"/>
    </source>
</evidence>
<gene>
    <name evidence="2" type="ORF">NDU88_002564</name>
</gene>
<comment type="caution">
    <text evidence="2">The sequence shown here is derived from an EMBL/GenBank/DDBJ whole genome shotgun (WGS) entry which is preliminary data.</text>
</comment>
<evidence type="ECO:0000313" key="2">
    <source>
        <dbReference type="EMBL" id="KAJ1207172.1"/>
    </source>
</evidence>
<proteinExistence type="predicted"/>
<feature type="compositionally biased region" description="Polar residues" evidence="1">
    <location>
        <begin position="58"/>
        <end position="68"/>
    </location>
</feature>
<protein>
    <submittedName>
        <fullName evidence="2">Uncharacterized protein</fullName>
    </submittedName>
</protein>
<evidence type="ECO:0000313" key="3">
    <source>
        <dbReference type="Proteomes" id="UP001066276"/>
    </source>
</evidence>
<sequence>MAPRAGLVLGGCEGQQPVSLAVARTLSRRAGGTELTPAEVRRAVPTPNHSQRPHPPRITSNSPKQRNNGAFLPLLPGARGAASNQTGSVLMPLPLWSCLLRAQEMNYRWHLIGLVSVMFKENWRGLRTRTTLCQVAKSHPTRGQDLHSPSPGIKKYIIDPCHGRLPFTHCSRNTLPQSDTGVRNERGKTIGAHCAPLFHTANPVYTSRLHVSEGLRAVCGSGVDPVCVREGAQRVEGGSPLPGLQPRLSRDIHRTGQLMPGLATSYATAQDLTSVRG</sequence>
<dbReference type="AlphaFoldDB" id="A0AAV7W022"/>
<reference evidence="2" key="1">
    <citation type="journal article" date="2022" name="bioRxiv">
        <title>Sequencing and chromosome-scale assembly of the giantPleurodeles waltlgenome.</title>
        <authorList>
            <person name="Brown T."/>
            <person name="Elewa A."/>
            <person name="Iarovenko S."/>
            <person name="Subramanian E."/>
            <person name="Araus A.J."/>
            <person name="Petzold A."/>
            <person name="Susuki M."/>
            <person name="Suzuki K.-i.T."/>
            <person name="Hayashi T."/>
            <person name="Toyoda A."/>
            <person name="Oliveira C."/>
            <person name="Osipova E."/>
            <person name="Leigh N.D."/>
            <person name="Simon A."/>
            <person name="Yun M.H."/>
        </authorList>
    </citation>
    <scope>NUCLEOTIDE SEQUENCE</scope>
    <source>
        <strain evidence="2">20211129_DDA</strain>
        <tissue evidence="2">Liver</tissue>
    </source>
</reference>
<feature type="region of interest" description="Disordered" evidence="1">
    <location>
        <begin position="31"/>
        <end position="76"/>
    </location>
</feature>
<keyword evidence="3" id="KW-1185">Reference proteome</keyword>
<name>A0AAV7W022_PLEWA</name>
<accession>A0AAV7W022</accession>
<dbReference type="Proteomes" id="UP001066276">
    <property type="component" value="Chromosome 1_2"/>
</dbReference>
<organism evidence="2 3">
    <name type="scientific">Pleurodeles waltl</name>
    <name type="common">Iberian ribbed newt</name>
    <dbReference type="NCBI Taxonomy" id="8319"/>
    <lineage>
        <taxon>Eukaryota</taxon>
        <taxon>Metazoa</taxon>
        <taxon>Chordata</taxon>
        <taxon>Craniata</taxon>
        <taxon>Vertebrata</taxon>
        <taxon>Euteleostomi</taxon>
        <taxon>Amphibia</taxon>
        <taxon>Batrachia</taxon>
        <taxon>Caudata</taxon>
        <taxon>Salamandroidea</taxon>
        <taxon>Salamandridae</taxon>
        <taxon>Pleurodelinae</taxon>
        <taxon>Pleurodeles</taxon>
    </lineage>
</organism>
<dbReference type="EMBL" id="JANPWB010000002">
    <property type="protein sequence ID" value="KAJ1207172.1"/>
    <property type="molecule type" value="Genomic_DNA"/>
</dbReference>